<dbReference type="PROSITE" id="PS00506">
    <property type="entry name" value="BETA_AMYLASE_1"/>
    <property type="match status" value="1"/>
</dbReference>
<dbReference type="PRINTS" id="PR00750">
    <property type="entry name" value="BETAAMYLASE"/>
</dbReference>
<evidence type="ECO:0000256" key="9">
    <source>
        <dbReference type="SAM" id="SignalP"/>
    </source>
</evidence>
<dbReference type="Proteomes" id="UP001595617">
    <property type="component" value="Unassembled WGS sequence"/>
</dbReference>
<evidence type="ECO:0000256" key="7">
    <source>
        <dbReference type="ARBA" id="ARBA00023326"/>
    </source>
</evidence>
<dbReference type="RefSeq" id="WP_380696883.1">
    <property type="nucleotide sequence ID" value="NZ_JBHRYR010000003.1"/>
</dbReference>
<comment type="catalytic activity">
    <reaction evidence="1 8">
        <text>Hydrolysis of (1-&gt;4)-alpha-D-glucosidic linkages in polysaccharides so as to remove successive maltose units from the non-reducing ends of the chains.</text>
        <dbReference type="EC" id="3.2.1.2"/>
    </reaction>
</comment>
<keyword evidence="12" id="KW-1185">Reference proteome</keyword>
<comment type="caution">
    <text evidence="11">The sequence shown here is derived from an EMBL/GenBank/DDBJ whole genome shotgun (WGS) entry which is preliminary data.</text>
</comment>
<dbReference type="SUPFAM" id="SSF51445">
    <property type="entry name" value="(Trans)glycosidases"/>
    <property type="match status" value="1"/>
</dbReference>
<keyword evidence="9" id="KW-0732">Signal</keyword>
<dbReference type="InterPro" id="IPR018238">
    <property type="entry name" value="Glyco_hydro_14_CS"/>
</dbReference>
<evidence type="ECO:0000256" key="3">
    <source>
        <dbReference type="ARBA" id="ARBA00012594"/>
    </source>
</evidence>
<evidence type="ECO:0000256" key="6">
    <source>
        <dbReference type="ARBA" id="ARBA00023295"/>
    </source>
</evidence>
<dbReference type="Gene3D" id="2.60.40.10">
    <property type="entry name" value="Immunoglobulins"/>
    <property type="match status" value="1"/>
</dbReference>
<dbReference type="Pfam" id="PF01373">
    <property type="entry name" value="Glyco_hydro_14"/>
    <property type="match status" value="1"/>
</dbReference>
<feature type="domain" description="CBM20" evidence="10">
    <location>
        <begin position="474"/>
        <end position="579"/>
    </location>
</feature>
<dbReference type="Pfam" id="PF00686">
    <property type="entry name" value="CBM_20"/>
    <property type="match status" value="1"/>
</dbReference>
<dbReference type="InterPro" id="IPR013783">
    <property type="entry name" value="Ig-like_fold"/>
</dbReference>
<keyword evidence="5 8" id="KW-0119">Carbohydrate metabolism</keyword>
<dbReference type="InterPro" id="IPR001554">
    <property type="entry name" value="Glyco_hydro_14"/>
</dbReference>
<dbReference type="InterPro" id="IPR017853">
    <property type="entry name" value="GH"/>
</dbReference>
<reference evidence="12" key="1">
    <citation type="journal article" date="2019" name="Int. J. Syst. Evol. Microbiol.">
        <title>The Global Catalogue of Microorganisms (GCM) 10K type strain sequencing project: providing services to taxonomists for standard genome sequencing and annotation.</title>
        <authorList>
            <consortium name="The Broad Institute Genomics Platform"/>
            <consortium name="The Broad Institute Genome Sequencing Center for Infectious Disease"/>
            <person name="Wu L."/>
            <person name="Ma J."/>
        </authorList>
    </citation>
    <scope>NUCLEOTIDE SEQUENCE [LARGE SCALE GENOMIC DNA]</scope>
    <source>
        <strain evidence="12">IBRC 10765</strain>
    </source>
</reference>
<evidence type="ECO:0000256" key="2">
    <source>
        <dbReference type="ARBA" id="ARBA00005652"/>
    </source>
</evidence>
<accession>A0ABV7ZZD6</accession>
<proteinExistence type="inferred from homology"/>
<gene>
    <name evidence="11" type="ORF">ACFOOG_12135</name>
</gene>
<evidence type="ECO:0000313" key="11">
    <source>
        <dbReference type="EMBL" id="MFC3853586.1"/>
    </source>
</evidence>
<evidence type="ECO:0000256" key="5">
    <source>
        <dbReference type="ARBA" id="ARBA00023277"/>
    </source>
</evidence>
<name>A0ABV7ZZD6_9GAMM</name>
<evidence type="ECO:0000313" key="12">
    <source>
        <dbReference type="Proteomes" id="UP001595617"/>
    </source>
</evidence>
<keyword evidence="7 8" id="KW-0624">Polysaccharide degradation</keyword>
<evidence type="ECO:0000256" key="1">
    <source>
        <dbReference type="ARBA" id="ARBA00000546"/>
    </source>
</evidence>
<evidence type="ECO:0000256" key="4">
    <source>
        <dbReference type="ARBA" id="ARBA00022801"/>
    </source>
</evidence>
<sequence>MMLKFNLTIAGAAFALSLSAMADQAQTVNAMAPLEITTQNQWNAFQWQLNEAAGYGLDGISVDVWWGKVEGAGDNQFDWSYYDQKFATILNAGLKIVPIMSFHQCGGNVGDDCNIPIPSWFWSQAANANPGISENDLRYYSELGNYSYETVSLWADQYVLNQYVEFMAAFEARYAHLADDIIELNISMGPAGELRYPSYNQHDGYDWRAQYPNRGTLQAYGTLAVNDFRDWAEDQYSSLAAVNNAWGTTLTQWSQINPPSNVDFFFNNQDHLYTQYGRDFIRWYHESLTGHGTRMINAAMAGFDGAMNDIELGMKIPGLHWQIGNPSASVRRVPEITAGLIPTDVDLTSPATGHGYNSIISTTQTGSDQSRNVVLHFTALEMNNQDYDGGSLAYSRAQDLVFWVGDAAGALGVDLKGENALAGGVQTDTGWNNIENAFTWTSYNGLTVLRVSNVTENTTGRNRYAQFIQNFKAPASGSGASVTFTCQNGSTYWGQSVYVVGNIPELGSWNVANGVLLGATNYPTWQSTLNDLPTNTAIEWKCVKRENADPSAGVQWQGGANNAVQTGGVGSLVNSAGSF</sequence>
<evidence type="ECO:0000259" key="10">
    <source>
        <dbReference type="PROSITE" id="PS51166"/>
    </source>
</evidence>
<dbReference type="PANTHER" id="PTHR31352:SF1">
    <property type="entry name" value="BETA-AMYLASE 3, CHLOROPLASTIC"/>
    <property type="match status" value="1"/>
</dbReference>
<keyword evidence="6 8" id="KW-0326">Glycosidase</keyword>
<dbReference type="EC" id="3.2.1.2" evidence="3 8"/>
<feature type="signal peptide" evidence="9">
    <location>
        <begin position="1"/>
        <end position="22"/>
    </location>
</feature>
<protein>
    <recommendedName>
        <fullName evidence="3 8">Beta-amylase</fullName>
        <ecNumber evidence="3 8">3.2.1.2</ecNumber>
    </recommendedName>
</protein>
<dbReference type="SMART" id="SM01065">
    <property type="entry name" value="CBM_2"/>
    <property type="match status" value="1"/>
</dbReference>
<dbReference type="PROSITE" id="PS51166">
    <property type="entry name" value="CBM20"/>
    <property type="match status" value="1"/>
</dbReference>
<dbReference type="InterPro" id="IPR002044">
    <property type="entry name" value="CBM20"/>
</dbReference>
<keyword evidence="4 8" id="KW-0378">Hydrolase</keyword>
<organism evidence="11 12">
    <name type="scientific">Saccharospirillum mangrovi</name>
    <dbReference type="NCBI Taxonomy" id="2161747"/>
    <lineage>
        <taxon>Bacteria</taxon>
        <taxon>Pseudomonadati</taxon>
        <taxon>Pseudomonadota</taxon>
        <taxon>Gammaproteobacteria</taxon>
        <taxon>Oceanospirillales</taxon>
        <taxon>Saccharospirillaceae</taxon>
        <taxon>Saccharospirillum</taxon>
    </lineage>
</organism>
<evidence type="ECO:0000256" key="8">
    <source>
        <dbReference type="RuleBase" id="RU000509"/>
    </source>
</evidence>
<dbReference type="EMBL" id="JBHRYR010000003">
    <property type="protein sequence ID" value="MFC3853586.1"/>
    <property type="molecule type" value="Genomic_DNA"/>
</dbReference>
<dbReference type="PANTHER" id="PTHR31352">
    <property type="entry name" value="BETA-AMYLASE 1, CHLOROPLASTIC"/>
    <property type="match status" value="1"/>
</dbReference>
<dbReference type="Gene3D" id="3.20.20.80">
    <property type="entry name" value="Glycosidases"/>
    <property type="match status" value="1"/>
</dbReference>
<feature type="chain" id="PRO_5045888120" description="Beta-amylase" evidence="9">
    <location>
        <begin position="23"/>
        <end position="579"/>
    </location>
</feature>
<dbReference type="PROSITE" id="PS00679">
    <property type="entry name" value="BETA_AMYLASE_2"/>
    <property type="match status" value="1"/>
</dbReference>
<comment type="similarity">
    <text evidence="2 8">Belongs to the glycosyl hydrolase 14 family.</text>
</comment>